<proteinExistence type="predicted"/>
<evidence type="ECO:0000313" key="1">
    <source>
        <dbReference type="EMBL" id="JAD53715.1"/>
    </source>
</evidence>
<name>A0A0A9AXS9_ARUDO</name>
<sequence length="19" mass="2428">MGFHFFRRITKRAVDRFKD</sequence>
<dbReference type="AlphaFoldDB" id="A0A0A9AXS9"/>
<protein>
    <submittedName>
        <fullName evidence="1">Uncharacterized protein</fullName>
    </submittedName>
</protein>
<dbReference type="EMBL" id="GBRH01244180">
    <property type="protein sequence ID" value="JAD53715.1"/>
    <property type="molecule type" value="Transcribed_RNA"/>
</dbReference>
<organism evidence="1">
    <name type="scientific">Arundo donax</name>
    <name type="common">Giant reed</name>
    <name type="synonym">Donax arundinaceus</name>
    <dbReference type="NCBI Taxonomy" id="35708"/>
    <lineage>
        <taxon>Eukaryota</taxon>
        <taxon>Viridiplantae</taxon>
        <taxon>Streptophyta</taxon>
        <taxon>Embryophyta</taxon>
        <taxon>Tracheophyta</taxon>
        <taxon>Spermatophyta</taxon>
        <taxon>Magnoliopsida</taxon>
        <taxon>Liliopsida</taxon>
        <taxon>Poales</taxon>
        <taxon>Poaceae</taxon>
        <taxon>PACMAD clade</taxon>
        <taxon>Arundinoideae</taxon>
        <taxon>Arundineae</taxon>
        <taxon>Arundo</taxon>
    </lineage>
</organism>
<reference evidence="1" key="1">
    <citation type="submission" date="2014-09" db="EMBL/GenBank/DDBJ databases">
        <authorList>
            <person name="Magalhaes I.L.F."/>
            <person name="Oliveira U."/>
            <person name="Santos F.R."/>
            <person name="Vidigal T.H.D.A."/>
            <person name="Brescovit A.D."/>
            <person name="Santos A.J."/>
        </authorList>
    </citation>
    <scope>NUCLEOTIDE SEQUENCE</scope>
    <source>
        <tissue evidence="1">Shoot tissue taken approximately 20 cm above the soil surface</tissue>
    </source>
</reference>
<accession>A0A0A9AXS9</accession>
<reference evidence="1" key="2">
    <citation type="journal article" date="2015" name="Data Brief">
        <title>Shoot transcriptome of the giant reed, Arundo donax.</title>
        <authorList>
            <person name="Barrero R.A."/>
            <person name="Guerrero F.D."/>
            <person name="Moolhuijzen P."/>
            <person name="Goolsby J.A."/>
            <person name="Tidwell J."/>
            <person name="Bellgard S.E."/>
            <person name="Bellgard M.I."/>
        </authorList>
    </citation>
    <scope>NUCLEOTIDE SEQUENCE</scope>
    <source>
        <tissue evidence="1">Shoot tissue taken approximately 20 cm above the soil surface</tissue>
    </source>
</reference>